<dbReference type="Gene3D" id="1.10.510.10">
    <property type="entry name" value="Transferase(Phosphotransferase) domain 1"/>
    <property type="match status" value="1"/>
</dbReference>
<dbReference type="GO" id="GO:0005524">
    <property type="term" value="F:ATP binding"/>
    <property type="evidence" value="ECO:0007669"/>
    <property type="project" value="InterPro"/>
</dbReference>
<keyword evidence="4" id="KW-1185">Reference proteome</keyword>
<organism evidence="3 4">
    <name type="scientific">Rhizophagus irregularis (strain DAOM 181602 / DAOM 197198 / MUCL 43194)</name>
    <name type="common">Arbuscular mycorrhizal fungus</name>
    <name type="synonym">Glomus intraradices</name>
    <dbReference type="NCBI Taxonomy" id="747089"/>
    <lineage>
        <taxon>Eukaryota</taxon>
        <taxon>Fungi</taxon>
        <taxon>Fungi incertae sedis</taxon>
        <taxon>Mucoromycota</taxon>
        <taxon>Glomeromycotina</taxon>
        <taxon>Glomeromycetes</taxon>
        <taxon>Glomerales</taxon>
        <taxon>Glomeraceae</taxon>
        <taxon>Rhizophagus</taxon>
    </lineage>
</organism>
<dbReference type="InterPro" id="IPR011009">
    <property type="entry name" value="Kinase-like_dom_sf"/>
</dbReference>
<feature type="domain" description="Protein kinase" evidence="2">
    <location>
        <begin position="137"/>
        <end position="410"/>
    </location>
</feature>
<dbReference type="GO" id="GO:0004674">
    <property type="term" value="F:protein serine/threonine kinase activity"/>
    <property type="evidence" value="ECO:0007669"/>
    <property type="project" value="TreeGrafter"/>
</dbReference>
<gene>
    <name evidence="3" type="ORF">GLOIN_2v1883633</name>
</gene>
<dbReference type="InterPro" id="IPR051681">
    <property type="entry name" value="Ser/Thr_Kinases-Pseudokinases"/>
</dbReference>
<dbReference type="SUPFAM" id="SSF56112">
    <property type="entry name" value="Protein kinase-like (PK-like)"/>
    <property type="match status" value="1"/>
</dbReference>
<dbReference type="PANTHER" id="PTHR44329">
    <property type="entry name" value="SERINE/THREONINE-PROTEIN KINASE TNNI3K-RELATED"/>
    <property type="match status" value="1"/>
</dbReference>
<dbReference type="AlphaFoldDB" id="A0A2P4P7J4"/>
<dbReference type="Pfam" id="PF07714">
    <property type="entry name" value="PK_Tyr_Ser-Thr"/>
    <property type="match status" value="1"/>
</dbReference>
<evidence type="ECO:0000313" key="3">
    <source>
        <dbReference type="EMBL" id="POG61354.1"/>
    </source>
</evidence>
<dbReference type="SMR" id="A0A2P4P7J4"/>
<proteinExistence type="predicted"/>
<dbReference type="PROSITE" id="PS50011">
    <property type="entry name" value="PROTEIN_KINASE_DOM"/>
    <property type="match status" value="1"/>
</dbReference>
<dbReference type="PANTHER" id="PTHR44329:SF6">
    <property type="entry name" value="RECEPTOR-INTERACTING SERINE_THREONINE-PROTEIN KINASE 1"/>
    <property type="match status" value="1"/>
</dbReference>
<name>A0A2P4P7J4_RHIID</name>
<evidence type="ECO:0000256" key="1">
    <source>
        <dbReference type="SAM" id="MobiDB-lite"/>
    </source>
</evidence>
<dbReference type="Proteomes" id="UP000018888">
    <property type="component" value="Unassembled WGS sequence"/>
</dbReference>
<protein>
    <submittedName>
        <fullName evidence="3">Kinase-like domain-containing protein</fullName>
    </submittedName>
</protein>
<dbReference type="EMBL" id="AUPC02000345">
    <property type="protein sequence ID" value="POG61354.1"/>
    <property type="molecule type" value="Genomic_DNA"/>
</dbReference>
<reference evidence="3 4" key="2">
    <citation type="journal article" date="2018" name="New Phytol.">
        <title>High intraspecific genome diversity in the model arbuscular mycorrhizal symbiont Rhizophagus irregularis.</title>
        <authorList>
            <person name="Chen E.C.H."/>
            <person name="Morin E."/>
            <person name="Beaudet D."/>
            <person name="Noel J."/>
            <person name="Yildirir G."/>
            <person name="Ndikumana S."/>
            <person name="Charron P."/>
            <person name="St-Onge C."/>
            <person name="Giorgi J."/>
            <person name="Kruger M."/>
            <person name="Marton T."/>
            <person name="Ropars J."/>
            <person name="Grigoriev I.V."/>
            <person name="Hainaut M."/>
            <person name="Henrissat B."/>
            <person name="Roux C."/>
            <person name="Martin F."/>
            <person name="Corradi N."/>
        </authorList>
    </citation>
    <scope>NUCLEOTIDE SEQUENCE [LARGE SCALE GENOMIC DNA]</scope>
    <source>
        <strain evidence="3 4">DAOM 197198</strain>
    </source>
</reference>
<comment type="caution">
    <text evidence="3">The sequence shown here is derived from an EMBL/GenBank/DDBJ whole genome shotgun (WGS) entry which is preliminary data.</text>
</comment>
<feature type="region of interest" description="Disordered" evidence="1">
    <location>
        <begin position="537"/>
        <end position="558"/>
    </location>
</feature>
<reference evidence="3 4" key="1">
    <citation type="journal article" date="2013" name="Proc. Natl. Acad. Sci. U.S.A.">
        <title>Genome of an arbuscular mycorrhizal fungus provides insight into the oldest plant symbiosis.</title>
        <authorList>
            <person name="Tisserant E."/>
            <person name="Malbreil M."/>
            <person name="Kuo A."/>
            <person name="Kohler A."/>
            <person name="Symeonidi A."/>
            <person name="Balestrini R."/>
            <person name="Charron P."/>
            <person name="Duensing N."/>
            <person name="Frei Dit Frey N."/>
            <person name="Gianinazzi-Pearson V."/>
            <person name="Gilbert L.B."/>
            <person name="Handa Y."/>
            <person name="Herr J.R."/>
            <person name="Hijri M."/>
            <person name="Koul R."/>
            <person name="Kawaguchi M."/>
            <person name="Krajinski F."/>
            <person name="Lammers P.J."/>
            <person name="Masclaux F.G."/>
            <person name="Murat C."/>
            <person name="Morin E."/>
            <person name="Ndikumana S."/>
            <person name="Pagni M."/>
            <person name="Petitpierre D."/>
            <person name="Requena N."/>
            <person name="Rosikiewicz P."/>
            <person name="Riley R."/>
            <person name="Saito K."/>
            <person name="San Clemente H."/>
            <person name="Shapiro H."/>
            <person name="van Tuinen D."/>
            <person name="Becard G."/>
            <person name="Bonfante P."/>
            <person name="Paszkowski U."/>
            <person name="Shachar-Hill Y.Y."/>
            <person name="Tuskan G.A."/>
            <person name="Young P.W."/>
            <person name="Sanders I.R."/>
            <person name="Henrissat B."/>
            <person name="Rensing S.A."/>
            <person name="Grigoriev I.V."/>
            <person name="Corradi N."/>
            <person name="Roux C."/>
            <person name="Martin F."/>
        </authorList>
    </citation>
    <scope>NUCLEOTIDE SEQUENCE [LARGE SCALE GENOMIC DNA]</scope>
    <source>
        <strain evidence="3 4">DAOM 197198</strain>
    </source>
</reference>
<accession>A0A2P4P7J4</accession>
<sequence length="558" mass="66118">MSNIRYELVYTAGMKAFTSTDYNIHNDIHKQYKFYEQTLLSDKSLTEDEKTEAIKILYKFYDRDKIIYNSGTKRICENCNQECLATSYCEYCVRNYLKKKFSNWTSENNDIDNLIQKCQMETFIPSKIIEWIPYNNLKDIKYLTKGGFSEIYTAIWIDGKYEEWDSKKQQLIRFGTHKVILKRLENVKCANRNWFEEAKSHLTISNKWEDIVRCYGLTQDLLNGNYMLVMRKMDFDLRKYLQQNHNQLTWKERIKIIYEIINAIYKIFKENAIHRDLHSGNILYSQFNDYWYISDLGFCGPADKSSKSIYGNLPYIAPEIIAGNEYTFASDIYSIAMLMWEISSGQPPFIDHEHDYNLAMKIINGMRPKIVSATPLEYKILMKQCWNADPLKRPNIKTLKKQIREIHLSFQNMQNELLQPKINKINGLETNYINDRSSSSGIYKFENLPEPRNATEEEQEGYYSKSYDFTIPDNIDDFDKLNTQNGDISIKVNSKRLSQIFETSQVNLNYDVRDYYKKEAIRQQMKGTMININDENEIHNNPNLHSEEQNKLEIPYEL</sequence>
<evidence type="ECO:0000313" key="4">
    <source>
        <dbReference type="Proteomes" id="UP000018888"/>
    </source>
</evidence>
<dbReference type="InterPro" id="IPR001245">
    <property type="entry name" value="Ser-Thr/Tyr_kinase_cat_dom"/>
</dbReference>
<dbReference type="VEuPathDB" id="FungiDB:RhiirFUN_022853"/>
<dbReference type="InterPro" id="IPR000719">
    <property type="entry name" value="Prot_kinase_dom"/>
</dbReference>
<evidence type="ECO:0000259" key="2">
    <source>
        <dbReference type="PROSITE" id="PS50011"/>
    </source>
</evidence>